<dbReference type="InParanoid" id="K4AHF7"/>
<proteinExistence type="predicted"/>
<evidence type="ECO:0000313" key="2">
    <source>
        <dbReference type="EnsemblPlants" id="KQK90029"/>
    </source>
</evidence>
<dbReference type="EnsemblPlants" id="KQK90029">
    <property type="protein sequence ID" value="KQK90029"/>
    <property type="gene ID" value="SETIT_038314mg"/>
</dbReference>
<dbReference type="AlphaFoldDB" id="K4AHF7"/>
<reference evidence="3" key="1">
    <citation type="journal article" date="2012" name="Nat. Biotechnol.">
        <title>Reference genome sequence of the model plant Setaria.</title>
        <authorList>
            <person name="Bennetzen J.L."/>
            <person name="Schmutz J."/>
            <person name="Wang H."/>
            <person name="Percifield R."/>
            <person name="Hawkins J."/>
            <person name="Pontaroli A.C."/>
            <person name="Estep M."/>
            <person name="Feng L."/>
            <person name="Vaughn J.N."/>
            <person name="Grimwood J."/>
            <person name="Jenkins J."/>
            <person name="Barry K."/>
            <person name="Lindquist E."/>
            <person name="Hellsten U."/>
            <person name="Deshpande S."/>
            <person name="Wang X."/>
            <person name="Wu X."/>
            <person name="Mitros T."/>
            <person name="Triplett J."/>
            <person name="Yang X."/>
            <person name="Ye C.Y."/>
            <person name="Mauro-Herrera M."/>
            <person name="Wang L."/>
            <person name="Li P."/>
            <person name="Sharma M."/>
            <person name="Sharma R."/>
            <person name="Ronald P.C."/>
            <person name="Panaud O."/>
            <person name="Kellogg E.A."/>
            <person name="Brutnell T.P."/>
            <person name="Doust A.N."/>
            <person name="Tuskan G.A."/>
            <person name="Rokhsar D."/>
            <person name="Devos K.M."/>
        </authorList>
    </citation>
    <scope>NUCLEOTIDE SEQUENCE [LARGE SCALE GENOMIC DNA]</scope>
    <source>
        <strain evidence="3">cv. Yugu1</strain>
    </source>
</reference>
<feature type="compositionally biased region" description="Basic and acidic residues" evidence="1">
    <location>
        <begin position="21"/>
        <end position="30"/>
    </location>
</feature>
<dbReference type="Gramene" id="KQK90029">
    <property type="protein sequence ID" value="KQK90029"/>
    <property type="gene ID" value="SETIT_038314mg"/>
</dbReference>
<feature type="region of interest" description="Disordered" evidence="1">
    <location>
        <begin position="1"/>
        <end position="30"/>
    </location>
</feature>
<dbReference type="HOGENOM" id="CLU_2594362_0_0_1"/>
<organism evidence="2 3">
    <name type="scientific">Setaria italica</name>
    <name type="common">Foxtail millet</name>
    <name type="synonym">Panicum italicum</name>
    <dbReference type="NCBI Taxonomy" id="4555"/>
    <lineage>
        <taxon>Eukaryota</taxon>
        <taxon>Viridiplantae</taxon>
        <taxon>Streptophyta</taxon>
        <taxon>Embryophyta</taxon>
        <taxon>Tracheophyta</taxon>
        <taxon>Spermatophyta</taxon>
        <taxon>Magnoliopsida</taxon>
        <taxon>Liliopsida</taxon>
        <taxon>Poales</taxon>
        <taxon>Poaceae</taxon>
        <taxon>PACMAD clade</taxon>
        <taxon>Panicoideae</taxon>
        <taxon>Panicodae</taxon>
        <taxon>Paniceae</taxon>
        <taxon>Cenchrinae</taxon>
        <taxon>Setaria</taxon>
    </lineage>
</organism>
<reference evidence="2" key="2">
    <citation type="submission" date="2018-08" db="UniProtKB">
        <authorList>
            <consortium name="EnsemblPlants"/>
        </authorList>
    </citation>
    <scope>IDENTIFICATION</scope>
    <source>
        <strain evidence="2">Yugu1</strain>
    </source>
</reference>
<accession>K4AHF7</accession>
<protein>
    <submittedName>
        <fullName evidence="2">Uncharacterized protein</fullName>
    </submittedName>
</protein>
<dbReference type="EMBL" id="AGNK02005873">
    <property type="status" value="NOT_ANNOTATED_CDS"/>
    <property type="molecule type" value="Genomic_DNA"/>
</dbReference>
<name>K4AHF7_SETIT</name>
<dbReference type="Proteomes" id="UP000004995">
    <property type="component" value="Unassembled WGS sequence"/>
</dbReference>
<evidence type="ECO:0000313" key="3">
    <source>
        <dbReference type="Proteomes" id="UP000004995"/>
    </source>
</evidence>
<keyword evidence="3" id="KW-1185">Reference proteome</keyword>
<sequence>MFDSGKPEAAQTEKCQQLKKKSFERSTEQSRRLYLQKTRDENINHFRKFETCSVYLKMNITSRMLLEQENLKLFYIPPTT</sequence>
<evidence type="ECO:0000256" key="1">
    <source>
        <dbReference type="SAM" id="MobiDB-lite"/>
    </source>
</evidence>